<protein>
    <submittedName>
        <fullName evidence="1">Uncharacterized protein</fullName>
    </submittedName>
</protein>
<evidence type="ECO:0000313" key="2">
    <source>
        <dbReference type="Proteomes" id="UP000005974"/>
    </source>
</evidence>
<evidence type="ECO:0000313" key="1">
    <source>
        <dbReference type="EMBL" id="EIY26070.1"/>
    </source>
</evidence>
<sequence>MIVEYLPTCKSNNSTLLSCHRGECFTFVYHSDDNLEYLSYHSEQHHQLHF</sequence>
<name>I8VI60_9BACT</name>
<comment type="caution">
    <text evidence="1">The sequence shown here is derived from an EMBL/GenBank/DDBJ whole genome shotgun (WGS) entry which is preliminary data.</text>
</comment>
<organism evidence="1 2">
    <name type="scientific">Phocaeicola dorei CL02T12C06</name>
    <dbReference type="NCBI Taxonomy" id="997876"/>
    <lineage>
        <taxon>Bacteria</taxon>
        <taxon>Pseudomonadati</taxon>
        <taxon>Bacteroidota</taxon>
        <taxon>Bacteroidia</taxon>
        <taxon>Bacteroidales</taxon>
        <taxon>Bacteroidaceae</taxon>
        <taxon>Phocaeicola</taxon>
    </lineage>
</organism>
<keyword evidence="2" id="KW-1185">Reference proteome</keyword>
<gene>
    <name evidence="1" type="ORF">HMPREF1064_04717</name>
</gene>
<dbReference type="HOGENOM" id="CLU_3114477_0_0_10"/>
<dbReference type="Proteomes" id="UP000005974">
    <property type="component" value="Unassembled WGS sequence"/>
</dbReference>
<dbReference type="AlphaFoldDB" id="I8VI60"/>
<accession>I8VI60</accession>
<proteinExistence type="predicted"/>
<reference evidence="1 2" key="1">
    <citation type="submission" date="2012-02" db="EMBL/GenBank/DDBJ databases">
        <title>The Genome Sequence of Bacteroides dorei CL02T12C06.</title>
        <authorList>
            <consortium name="The Broad Institute Genome Sequencing Platform"/>
            <person name="Earl A."/>
            <person name="Ward D."/>
            <person name="Feldgarden M."/>
            <person name="Gevers D."/>
            <person name="Zitomersky N.L."/>
            <person name="Coyne M.J."/>
            <person name="Comstock L.E."/>
            <person name="Young S.K."/>
            <person name="Zeng Q."/>
            <person name="Gargeya S."/>
            <person name="Fitzgerald M."/>
            <person name="Haas B."/>
            <person name="Abouelleil A."/>
            <person name="Alvarado L."/>
            <person name="Arachchi H.M."/>
            <person name="Berlin A."/>
            <person name="Chapman S.B."/>
            <person name="Gearin G."/>
            <person name="Goldberg J."/>
            <person name="Griggs A."/>
            <person name="Gujja S."/>
            <person name="Hansen M."/>
            <person name="Heiman D."/>
            <person name="Howarth C."/>
            <person name="Larimer J."/>
            <person name="Lui A."/>
            <person name="MacDonald P.J.P."/>
            <person name="McCowen C."/>
            <person name="Montmayeur A."/>
            <person name="Murphy C."/>
            <person name="Neiman D."/>
            <person name="Pearson M."/>
            <person name="Priest M."/>
            <person name="Roberts A."/>
            <person name="Saif S."/>
            <person name="Shea T."/>
            <person name="Sisk P."/>
            <person name="Stolte C."/>
            <person name="Sykes S."/>
            <person name="Wortman J."/>
            <person name="Nusbaum C."/>
            <person name="Birren B."/>
        </authorList>
    </citation>
    <scope>NUCLEOTIDE SEQUENCE [LARGE SCALE GENOMIC DNA]</scope>
    <source>
        <strain evidence="1 2">CL02T12C06</strain>
    </source>
</reference>
<dbReference type="EMBL" id="AGXJ01000095">
    <property type="protein sequence ID" value="EIY26070.1"/>
    <property type="molecule type" value="Genomic_DNA"/>
</dbReference>